<name>A0A7W6BRN6_9SPHN</name>
<organism evidence="2 3">
    <name type="scientific">Sphingobium jiangsuense</name>
    <dbReference type="NCBI Taxonomy" id="870476"/>
    <lineage>
        <taxon>Bacteria</taxon>
        <taxon>Pseudomonadati</taxon>
        <taxon>Pseudomonadota</taxon>
        <taxon>Alphaproteobacteria</taxon>
        <taxon>Sphingomonadales</taxon>
        <taxon>Sphingomonadaceae</taxon>
        <taxon>Sphingobium</taxon>
    </lineage>
</organism>
<dbReference type="Proteomes" id="UP000571950">
    <property type="component" value="Unassembled WGS sequence"/>
</dbReference>
<evidence type="ECO:0000256" key="1">
    <source>
        <dbReference type="SAM" id="Phobius"/>
    </source>
</evidence>
<keyword evidence="1" id="KW-0472">Membrane</keyword>
<feature type="transmembrane region" description="Helical" evidence="1">
    <location>
        <begin position="16"/>
        <end position="36"/>
    </location>
</feature>
<keyword evidence="3" id="KW-1185">Reference proteome</keyword>
<dbReference type="EMBL" id="JACIDT010000037">
    <property type="protein sequence ID" value="MBB3928825.1"/>
    <property type="molecule type" value="Genomic_DNA"/>
</dbReference>
<evidence type="ECO:0000313" key="3">
    <source>
        <dbReference type="Proteomes" id="UP000571950"/>
    </source>
</evidence>
<protein>
    <submittedName>
        <fullName evidence="2">Uncharacterized protein</fullName>
    </submittedName>
</protein>
<keyword evidence="1" id="KW-1133">Transmembrane helix</keyword>
<evidence type="ECO:0000313" key="2">
    <source>
        <dbReference type="EMBL" id="MBB3928825.1"/>
    </source>
</evidence>
<dbReference type="AlphaFoldDB" id="A0A7W6BRN6"/>
<sequence length="71" mass="8033">MKDMRSVRFNEKVKRFSTVLGAGGIALLIATLLRWSDRDFDLAIGAWILMSVVLIYVSVQMNDLLESEEAE</sequence>
<keyword evidence="1" id="KW-0812">Transmembrane</keyword>
<comment type="caution">
    <text evidence="2">The sequence shown here is derived from an EMBL/GenBank/DDBJ whole genome shotgun (WGS) entry which is preliminary data.</text>
</comment>
<proteinExistence type="predicted"/>
<feature type="transmembrane region" description="Helical" evidence="1">
    <location>
        <begin position="42"/>
        <end position="59"/>
    </location>
</feature>
<gene>
    <name evidence="2" type="ORF">GGR43_004570</name>
</gene>
<reference evidence="2 3" key="1">
    <citation type="submission" date="2020-08" db="EMBL/GenBank/DDBJ databases">
        <title>Genomic Encyclopedia of Type Strains, Phase IV (KMG-IV): sequencing the most valuable type-strain genomes for metagenomic binning, comparative biology and taxonomic classification.</title>
        <authorList>
            <person name="Goeker M."/>
        </authorList>
    </citation>
    <scope>NUCLEOTIDE SEQUENCE [LARGE SCALE GENOMIC DNA]</scope>
    <source>
        <strain evidence="2 3">DSM 26189</strain>
    </source>
</reference>
<accession>A0A7W6BRN6</accession>
<dbReference type="RefSeq" id="WP_188074003.1">
    <property type="nucleotide sequence ID" value="NZ_BSPS01000135.1"/>
</dbReference>